<sequence>MSVPAFAGGLVGGSARGGAPAAYCGAVEEHRTPFAALDDQADQLRAALIAYLDATAADAEIRRMRAEALALLDPRPGERLLDAGCGAGEVARQLGAAVGPGGEVVGLDLSRDAIAVADSRSGGPPVRYLTGDVAALDFPDGYFDGVRTERVLQHLPEPDRAIAELARVTRPGGRLCAIDTDWSSLCFEGVAPALVEGLRAEAEAAGMRLGTAGRQLRGRLVRAGLVDLRVRAVTLVFTDPAAGAQVLPMLRRGDLPGPPGMSPRVLADFQAAVDAAAAADAFLAALTMWIAVGTVAGPPPEART</sequence>
<name>A0A8J3FH30_9ACTN</name>
<dbReference type="AlphaFoldDB" id="A0A8J3FH30"/>
<dbReference type="SUPFAM" id="SSF53335">
    <property type="entry name" value="S-adenosyl-L-methionine-dependent methyltransferases"/>
    <property type="match status" value="1"/>
</dbReference>
<reference evidence="2" key="1">
    <citation type="journal article" date="2014" name="Int. J. Syst. Evol. Microbiol.">
        <title>Complete genome sequence of Corynebacterium casei LMG S-19264T (=DSM 44701T), isolated from a smear-ripened cheese.</title>
        <authorList>
            <consortium name="US DOE Joint Genome Institute (JGI-PGF)"/>
            <person name="Walter F."/>
            <person name="Albersmeier A."/>
            <person name="Kalinowski J."/>
            <person name="Ruckert C."/>
        </authorList>
    </citation>
    <scope>NUCLEOTIDE SEQUENCE</scope>
    <source>
        <strain evidence="2">JCM 3091</strain>
    </source>
</reference>
<proteinExistence type="predicted"/>
<dbReference type="Gene3D" id="3.40.50.150">
    <property type="entry name" value="Vaccinia Virus protein VP39"/>
    <property type="match status" value="1"/>
</dbReference>
<dbReference type="Pfam" id="PF08241">
    <property type="entry name" value="Methyltransf_11"/>
    <property type="match status" value="1"/>
</dbReference>
<dbReference type="CDD" id="cd02440">
    <property type="entry name" value="AdoMet_MTases"/>
    <property type="match status" value="1"/>
</dbReference>
<dbReference type="InterPro" id="IPR013216">
    <property type="entry name" value="Methyltransf_11"/>
</dbReference>
<dbReference type="PANTHER" id="PTHR43591:SF24">
    <property type="entry name" value="2-METHOXY-6-POLYPRENYL-1,4-BENZOQUINOL METHYLASE, MITOCHONDRIAL"/>
    <property type="match status" value="1"/>
</dbReference>
<evidence type="ECO:0000259" key="1">
    <source>
        <dbReference type="Pfam" id="PF08241"/>
    </source>
</evidence>
<evidence type="ECO:0000313" key="2">
    <source>
        <dbReference type="EMBL" id="GGK19599.1"/>
    </source>
</evidence>
<gene>
    <name evidence="2" type="ORF">GCM10010124_10260</name>
</gene>
<dbReference type="Proteomes" id="UP000662200">
    <property type="component" value="Unassembled WGS sequence"/>
</dbReference>
<protein>
    <recommendedName>
        <fullName evidence="1">Methyltransferase type 11 domain-containing protein</fullName>
    </recommendedName>
</protein>
<dbReference type="GO" id="GO:0008757">
    <property type="term" value="F:S-adenosylmethionine-dependent methyltransferase activity"/>
    <property type="evidence" value="ECO:0007669"/>
    <property type="project" value="InterPro"/>
</dbReference>
<reference evidence="2" key="2">
    <citation type="submission" date="2020-09" db="EMBL/GenBank/DDBJ databases">
        <authorList>
            <person name="Sun Q."/>
            <person name="Ohkuma M."/>
        </authorList>
    </citation>
    <scope>NUCLEOTIDE SEQUENCE</scope>
    <source>
        <strain evidence="2">JCM 3091</strain>
    </source>
</reference>
<comment type="caution">
    <text evidence="2">The sequence shown here is derived from an EMBL/GenBank/DDBJ whole genome shotgun (WGS) entry which is preliminary data.</text>
</comment>
<dbReference type="EMBL" id="BMQC01000002">
    <property type="protein sequence ID" value="GGK19599.1"/>
    <property type="molecule type" value="Genomic_DNA"/>
</dbReference>
<dbReference type="InterPro" id="IPR029063">
    <property type="entry name" value="SAM-dependent_MTases_sf"/>
</dbReference>
<feature type="domain" description="Methyltransferase type 11" evidence="1">
    <location>
        <begin position="81"/>
        <end position="176"/>
    </location>
</feature>
<evidence type="ECO:0000313" key="3">
    <source>
        <dbReference type="Proteomes" id="UP000662200"/>
    </source>
</evidence>
<keyword evidence="3" id="KW-1185">Reference proteome</keyword>
<accession>A0A8J3FH30</accession>
<dbReference type="PANTHER" id="PTHR43591">
    <property type="entry name" value="METHYLTRANSFERASE"/>
    <property type="match status" value="1"/>
</dbReference>
<organism evidence="2 3">
    <name type="scientific">Pilimelia terevasa</name>
    <dbReference type="NCBI Taxonomy" id="53372"/>
    <lineage>
        <taxon>Bacteria</taxon>
        <taxon>Bacillati</taxon>
        <taxon>Actinomycetota</taxon>
        <taxon>Actinomycetes</taxon>
        <taxon>Micromonosporales</taxon>
        <taxon>Micromonosporaceae</taxon>
        <taxon>Pilimelia</taxon>
    </lineage>
</organism>